<keyword evidence="8" id="KW-1185">Reference proteome</keyword>
<dbReference type="GO" id="GO:0004674">
    <property type="term" value="F:protein serine/threonine kinase activity"/>
    <property type="evidence" value="ECO:0007669"/>
    <property type="project" value="UniProtKB-KW"/>
</dbReference>
<feature type="binding site" evidence="4">
    <location>
        <position position="410"/>
    </location>
    <ligand>
        <name>ATP</name>
        <dbReference type="ChEBI" id="CHEBI:30616"/>
    </ligand>
</feature>
<dbReference type="SUPFAM" id="SSF56112">
    <property type="entry name" value="Protein kinase-like (PK-like)"/>
    <property type="match status" value="1"/>
</dbReference>
<evidence type="ECO:0000256" key="3">
    <source>
        <dbReference type="ARBA" id="ARBA00022840"/>
    </source>
</evidence>
<feature type="domain" description="Protein kinase" evidence="6">
    <location>
        <begin position="383"/>
        <end position="704"/>
    </location>
</feature>
<dbReference type="InterPro" id="IPR017441">
    <property type="entry name" value="Protein_kinase_ATP_BS"/>
</dbReference>
<organism evidence="7 8">
    <name type="scientific">Asterophora parasitica</name>
    <dbReference type="NCBI Taxonomy" id="117018"/>
    <lineage>
        <taxon>Eukaryota</taxon>
        <taxon>Fungi</taxon>
        <taxon>Dikarya</taxon>
        <taxon>Basidiomycota</taxon>
        <taxon>Agaricomycotina</taxon>
        <taxon>Agaricomycetes</taxon>
        <taxon>Agaricomycetidae</taxon>
        <taxon>Agaricales</taxon>
        <taxon>Tricholomatineae</taxon>
        <taxon>Lyophyllaceae</taxon>
        <taxon>Asterophora</taxon>
    </lineage>
</organism>
<keyword evidence="2 4" id="KW-0547">Nucleotide-binding</keyword>
<dbReference type="PROSITE" id="PS00107">
    <property type="entry name" value="PROTEIN_KINASE_ATP"/>
    <property type="match status" value="1"/>
</dbReference>
<dbReference type="GO" id="GO:0007166">
    <property type="term" value="P:cell surface receptor signaling pathway"/>
    <property type="evidence" value="ECO:0007669"/>
    <property type="project" value="InterPro"/>
</dbReference>
<keyword evidence="1" id="KW-0418">Kinase</keyword>
<evidence type="ECO:0000256" key="5">
    <source>
        <dbReference type="SAM" id="MobiDB-lite"/>
    </source>
</evidence>
<feature type="region of interest" description="Disordered" evidence="5">
    <location>
        <begin position="180"/>
        <end position="205"/>
    </location>
</feature>
<keyword evidence="3 4" id="KW-0067">ATP-binding</keyword>
<dbReference type="SMART" id="SM00220">
    <property type="entry name" value="S_TKc"/>
    <property type="match status" value="1"/>
</dbReference>
<feature type="compositionally biased region" description="Low complexity" evidence="5">
    <location>
        <begin position="1125"/>
        <end position="1144"/>
    </location>
</feature>
<feature type="non-terminal residue" evidence="7">
    <location>
        <position position="1170"/>
    </location>
</feature>
<evidence type="ECO:0000313" key="8">
    <source>
        <dbReference type="Proteomes" id="UP000775547"/>
    </source>
</evidence>
<dbReference type="Pfam" id="PF07714">
    <property type="entry name" value="PK_Tyr_Ser-Thr"/>
    <property type="match status" value="1"/>
</dbReference>
<dbReference type="Gene3D" id="3.30.200.20">
    <property type="entry name" value="Phosphorylase Kinase, domain 1"/>
    <property type="match status" value="1"/>
</dbReference>
<proteinExistence type="predicted"/>
<dbReference type="InterPro" id="IPR011009">
    <property type="entry name" value="Kinase-like_dom_sf"/>
</dbReference>
<feature type="compositionally biased region" description="Low complexity" evidence="5">
    <location>
        <begin position="322"/>
        <end position="333"/>
    </location>
</feature>
<evidence type="ECO:0000256" key="1">
    <source>
        <dbReference type="ARBA" id="ARBA00022527"/>
    </source>
</evidence>
<comment type="caution">
    <text evidence="7">The sequence shown here is derived from an EMBL/GenBank/DDBJ whole genome shotgun (WGS) entry which is preliminary data.</text>
</comment>
<evidence type="ECO:0000256" key="2">
    <source>
        <dbReference type="ARBA" id="ARBA00022741"/>
    </source>
</evidence>
<dbReference type="Gene3D" id="1.10.510.10">
    <property type="entry name" value="Transferase(Phosphotransferase) domain 1"/>
    <property type="match status" value="1"/>
</dbReference>
<dbReference type="OrthoDB" id="1668230at2759"/>
<dbReference type="Proteomes" id="UP000775547">
    <property type="component" value="Unassembled WGS sequence"/>
</dbReference>
<dbReference type="InterPro" id="IPR036537">
    <property type="entry name" value="Adaptor_Cbl_N_dom_sf"/>
</dbReference>
<reference evidence="7" key="2">
    <citation type="submission" date="2021-10" db="EMBL/GenBank/DDBJ databases">
        <title>Phylogenomics reveals ancestral predisposition of the termite-cultivated fungus Termitomyces towards a domesticated lifestyle.</title>
        <authorList>
            <person name="Auxier B."/>
            <person name="Grum-Grzhimaylo A."/>
            <person name="Cardenas M.E."/>
            <person name="Lodge J.D."/>
            <person name="Laessoe T."/>
            <person name="Pedersen O."/>
            <person name="Smith M.E."/>
            <person name="Kuyper T.W."/>
            <person name="Franco-Molano E.A."/>
            <person name="Baroni T.J."/>
            <person name="Aanen D.K."/>
        </authorList>
    </citation>
    <scope>NUCLEOTIDE SEQUENCE</scope>
    <source>
        <strain evidence="7">AP01</strain>
        <tissue evidence="7">Mycelium</tissue>
    </source>
</reference>
<dbReference type="InterPro" id="IPR001245">
    <property type="entry name" value="Ser-Thr/Tyr_kinase_cat_dom"/>
</dbReference>
<dbReference type="AlphaFoldDB" id="A0A9P7K6W4"/>
<dbReference type="EMBL" id="JABCKV010000605">
    <property type="protein sequence ID" value="KAG5640616.1"/>
    <property type="molecule type" value="Genomic_DNA"/>
</dbReference>
<protein>
    <recommendedName>
        <fullName evidence="6">Protein kinase domain-containing protein</fullName>
    </recommendedName>
</protein>
<sequence length="1170" mass="128367">RVTKAAGAVLGTTGDVVHDVLITSMELLEFVPVPGLASAARVLLNIWDALQQVDTNRLACLRLTERCADILLSVHEEVEEAGPSVIEELATPIAKLNESFAAVHTFLLKQVHRPFLKRYLKRDEILAHIRSCDATLTEALSMFGMKIQVRILKQVQAVDARRASDTQRLLEEIAKMSPRIGSASTSDSGSESTLTVPASPVPIPPAMDPEETVTAKTALLTASASRLRDSQILPALKTLHATQDTLDAARDSVDLRALMRAALQTSSDVEMLGVLQIGREEMPEAIKTLQRALERVGDADADAVEMEGERGKLRTGNAMARGGSSESSSGSSECEGEGDSEVEGRDTLDREFIESGIDALRRMSLGHGLDTSLPAWTITRYEVDRETKIGLGFFSDVYKGTWRGLTVAIKVLAPTTPRALFVREVGIWKGLRHRNVLELFGASSASGERPWFFVCAYMKRGSLVDSLKRVRGVEEERMRHRPGGSVGGLGTNVVPAMGRARTASFPAVRGSVKGGSPLVGTDAQQSRLAVTREGDLFRFMLEIARGMEYLHQNGVLHGDLKASNVLVDDNVRCVISDFGQSEMKSEAYRISGTAPPHGTLRWQAPELMSGQSQLALTPQMDVYAYAISCVEIVAWGRMPWPLMDDDAVRHFVLKENERPVIPLTRFNTPTFQELLRVCWHRDTEIRPSFEKIVEEVKAIRKVFLRDGGNGHGGVFGEEQIMSPLDWERDKQWEWNWNQAPSKASPDMRPVVLPNISMTPPGEAATSMVLGISPDSSTTDSAYLTAEEDRSAPTSTTRPFAAVSPFETATPQYESTVSSARMRNPEPVIYAPSTRASSLFSHSGTPSSGSLEDLGTLTMLAPAPPGFEGYESPAPKDEHLMTTRDERRYRLLLSHNFHPSLTLPLWEPTPVSLGAVGYLSKPSGKFVTLFNSFHPEKSAEEQARGLPSLYGYGRVASGSQRQDKRNAAQRGYDAFVGLLTFKGRGGKHISQNVSRRYSFPLRTGHKTAHMCTETTMYRYMESLDVPKKWFKANVDAIMQIYGPIHHVQKEDLFLGTCGCLSKCTEKLTSSTSVHAVIGTLDAPDYALFVSHNHPDGQMHFNVFSSPINGQPWGAFTTDTEVPSELGGPSYDEPDPDSSLSSSRVSNGGGPWDTVLISRLRFKPDVLEPTSL</sequence>
<evidence type="ECO:0000259" key="6">
    <source>
        <dbReference type="PROSITE" id="PS50011"/>
    </source>
</evidence>
<keyword evidence="1" id="KW-0808">Transferase</keyword>
<dbReference type="PROSITE" id="PS00108">
    <property type="entry name" value="PROTEIN_KINASE_ST"/>
    <property type="match status" value="1"/>
</dbReference>
<dbReference type="InterPro" id="IPR051681">
    <property type="entry name" value="Ser/Thr_Kinases-Pseudokinases"/>
</dbReference>
<feature type="region of interest" description="Disordered" evidence="5">
    <location>
        <begin position="1113"/>
        <end position="1149"/>
    </location>
</feature>
<feature type="region of interest" description="Disordered" evidence="5">
    <location>
        <begin position="305"/>
        <end position="347"/>
    </location>
</feature>
<evidence type="ECO:0000313" key="7">
    <source>
        <dbReference type="EMBL" id="KAG5640616.1"/>
    </source>
</evidence>
<accession>A0A9P7K6W4</accession>
<dbReference type="Gene3D" id="1.20.930.20">
    <property type="entry name" value="Adaptor protein Cbl, N-terminal domain"/>
    <property type="match status" value="1"/>
</dbReference>
<dbReference type="InterPro" id="IPR000719">
    <property type="entry name" value="Prot_kinase_dom"/>
</dbReference>
<dbReference type="InterPro" id="IPR008271">
    <property type="entry name" value="Ser/Thr_kinase_AS"/>
</dbReference>
<keyword evidence="1" id="KW-0723">Serine/threonine-protein kinase</keyword>
<evidence type="ECO:0000256" key="4">
    <source>
        <dbReference type="PROSITE-ProRule" id="PRU10141"/>
    </source>
</evidence>
<dbReference type="PROSITE" id="PS50011">
    <property type="entry name" value="PROTEIN_KINASE_DOM"/>
    <property type="match status" value="1"/>
</dbReference>
<dbReference type="PANTHER" id="PTHR44329">
    <property type="entry name" value="SERINE/THREONINE-PROTEIN KINASE TNNI3K-RELATED"/>
    <property type="match status" value="1"/>
</dbReference>
<dbReference type="GO" id="GO:0005524">
    <property type="term" value="F:ATP binding"/>
    <property type="evidence" value="ECO:0007669"/>
    <property type="project" value="UniProtKB-UniRule"/>
</dbReference>
<dbReference type="InterPro" id="IPR059179">
    <property type="entry name" value="MLKL-like_MCAfunc"/>
</dbReference>
<gene>
    <name evidence="7" type="ORF">DXG03_007905</name>
</gene>
<reference evidence="7" key="1">
    <citation type="submission" date="2020-07" db="EMBL/GenBank/DDBJ databases">
        <authorList>
            <person name="Nieuwenhuis M."/>
            <person name="Van De Peppel L.J.J."/>
        </authorList>
    </citation>
    <scope>NUCLEOTIDE SEQUENCE</scope>
    <source>
        <strain evidence="7">AP01</strain>
        <tissue evidence="7">Mycelium</tissue>
    </source>
</reference>
<feature type="compositionally biased region" description="Low complexity" evidence="5">
    <location>
        <begin position="182"/>
        <end position="195"/>
    </location>
</feature>
<dbReference type="CDD" id="cd21037">
    <property type="entry name" value="MLKL_NTD"/>
    <property type="match status" value="1"/>
</dbReference>
<name>A0A9P7K6W4_9AGAR</name>